<dbReference type="EMBL" id="RRYP01004328">
    <property type="protein sequence ID" value="TNV82961.1"/>
    <property type="molecule type" value="Genomic_DNA"/>
</dbReference>
<sequence>MQSDPSILLSTLDLQAEYASPKDFLASFLPGDTYAFHLEIFNTLRFTHARRLSARRNPVDKNTTDIKYAIHRAVVYALLEHYFAKQRSWEDYFSGICPLVLEQLDNIASFTELDDIITTSARPGQADSGATDYLLNIDQISVKQLIDICYTAEAFETQQKKRECIKRISQVLQKDVILFVMKDQQFKIIDSLAEGIQTQHILWILIDETTNRNQQNGNVYIVFPEEQILQCSKNIRETICINWDILKENLIRLSVTSMSLNVLQKLRQYNFPMYYADPVYSRVRILLELNNDQANEAKKDMMTKLMNDPARASSKFKKFQSSFLLQYDGNDWCLYRKANSMSDHTYMVLIPTIEEEVELLVKCHREEFHEDGMMRNQNTELSMSFMRDMLTNNCHITNLVKKLDYVSSVCKQCRNGISEDRKPPIYHEDNPEQEIEDTSIDLDDYELPGKDLTIEMINLRRHSSFIPVDFEVVFIMDNFSSFFTLYTFDGVLGFWGPKTPKPHTFDEKIVKKGKYYIFNRVFTANKPIPGGRYHLRVEQMNQCMSKAFADNQIGYKIGTSDYFDAKVTNFLCHIESIYKRAMGQSYQIDLKQEILEMISRHNQSFDPRIQMTPIEAYYQQYAESEAIKHFTKEQLIEFVNQRKLELLYYGGVNIARRGREVEIDYQNCKHGIEFKNANTIVLSKERDMVRSDFQGLRGGRVVSSVCAGKLVQLKVYGDIPQYSARIPWNICKPSNSMALQAQLNYTQENKILKFQDMQNGLIRVKSDTCEQYQ</sequence>
<evidence type="ECO:0000313" key="2">
    <source>
        <dbReference type="Proteomes" id="UP000785679"/>
    </source>
</evidence>
<accession>A0A8J8NZJ6</accession>
<dbReference type="AlphaFoldDB" id="A0A8J8NZJ6"/>
<comment type="caution">
    <text evidence="1">The sequence shown here is derived from an EMBL/GenBank/DDBJ whole genome shotgun (WGS) entry which is preliminary data.</text>
</comment>
<proteinExistence type="predicted"/>
<protein>
    <submittedName>
        <fullName evidence="1">Uncharacterized protein</fullName>
    </submittedName>
</protein>
<reference evidence="1" key="1">
    <citation type="submission" date="2019-06" db="EMBL/GenBank/DDBJ databases">
        <authorList>
            <person name="Zheng W."/>
        </authorList>
    </citation>
    <scope>NUCLEOTIDE SEQUENCE</scope>
    <source>
        <strain evidence="1">QDHG01</strain>
    </source>
</reference>
<evidence type="ECO:0000313" key="1">
    <source>
        <dbReference type="EMBL" id="TNV82961.1"/>
    </source>
</evidence>
<gene>
    <name evidence="1" type="ORF">FGO68_gene17583</name>
</gene>
<organism evidence="1 2">
    <name type="scientific">Halteria grandinella</name>
    <dbReference type="NCBI Taxonomy" id="5974"/>
    <lineage>
        <taxon>Eukaryota</taxon>
        <taxon>Sar</taxon>
        <taxon>Alveolata</taxon>
        <taxon>Ciliophora</taxon>
        <taxon>Intramacronucleata</taxon>
        <taxon>Spirotrichea</taxon>
        <taxon>Stichotrichia</taxon>
        <taxon>Sporadotrichida</taxon>
        <taxon>Halteriidae</taxon>
        <taxon>Halteria</taxon>
    </lineage>
</organism>
<name>A0A8J8NZJ6_HALGN</name>
<dbReference type="Proteomes" id="UP000785679">
    <property type="component" value="Unassembled WGS sequence"/>
</dbReference>
<keyword evidence="2" id="KW-1185">Reference proteome</keyword>